<dbReference type="PANTHER" id="PTHR30065:SF1">
    <property type="entry name" value="SURFACE PRESENTATION OF ANTIGENS PROTEIN SPAR"/>
    <property type="match status" value="1"/>
</dbReference>
<keyword evidence="11" id="KW-0282">Flagellum</keyword>
<dbReference type="GO" id="GO:0044780">
    <property type="term" value="P:bacterial-type flagellum assembly"/>
    <property type="evidence" value="ECO:0007669"/>
    <property type="project" value="UniProtKB-UniRule"/>
</dbReference>
<dbReference type="OrthoDB" id="9807748at2"/>
<evidence type="ECO:0000256" key="8">
    <source>
        <dbReference type="ARBA" id="ARBA00023143"/>
    </source>
</evidence>
<dbReference type="AlphaFoldDB" id="A0A419SJY4"/>
<keyword evidence="12" id="KW-1185">Reference proteome</keyword>
<evidence type="ECO:0000256" key="5">
    <source>
        <dbReference type="ARBA" id="ARBA00022692"/>
    </source>
</evidence>
<dbReference type="PANTHER" id="PTHR30065">
    <property type="entry name" value="FLAGELLAR BIOSYNTHETIC PROTEIN FLIR"/>
    <property type="match status" value="1"/>
</dbReference>
<feature type="transmembrane region" description="Helical" evidence="10">
    <location>
        <begin position="34"/>
        <end position="52"/>
    </location>
</feature>
<dbReference type="Pfam" id="PF01311">
    <property type="entry name" value="Bac_export_1"/>
    <property type="match status" value="1"/>
</dbReference>
<evidence type="ECO:0000256" key="1">
    <source>
        <dbReference type="ARBA" id="ARBA00002578"/>
    </source>
</evidence>
<feature type="transmembrane region" description="Helical" evidence="10">
    <location>
        <begin position="220"/>
        <end position="241"/>
    </location>
</feature>
<keyword evidence="6 10" id="KW-1133">Transmembrane helix</keyword>
<protein>
    <recommendedName>
        <fullName evidence="3 9">Flagellar biosynthetic protein FliR</fullName>
    </recommendedName>
</protein>
<organism evidence="11 12">
    <name type="scientific">Ammoniphilus oxalaticus</name>
    <dbReference type="NCBI Taxonomy" id="66863"/>
    <lineage>
        <taxon>Bacteria</taxon>
        <taxon>Bacillati</taxon>
        <taxon>Bacillota</taxon>
        <taxon>Bacilli</taxon>
        <taxon>Bacillales</taxon>
        <taxon>Paenibacillaceae</taxon>
        <taxon>Aneurinibacillus group</taxon>
        <taxon>Ammoniphilus</taxon>
    </lineage>
</organism>
<evidence type="ECO:0000256" key="9">
    <source>
        <dbReference type="NCBIfam" id="TIGR01400"/>
    </source>
</evidence>
<evidence type="ECO:0000256" key="10">
    <source>
        <dbReference type="RuleBase" id="RU362071"/>
    </source>
</evidence>
<comment type="similarity">
    <text evidence="2 10">Belongs to the FliR/MopE/SpaR family.</text>
</comment>
<feature type="transmembrane region" description="Helical" evidence="10">
    <location>
        <begin position="180"/>
        <end position="200"/>
    </location>
</feature>
<keyword evidence="4 10" id="KW-1003">Cell membrane</keyword>
<evidence type="ECO:0000313" key="12">
    <source>
        <dbReference type="Proteomes" id="UP000284219"/>
    </source>
</evidence>
<dbReference type="GO" id="GO:0009425">
    <property type="term" value="C:bacterial-type flagellum basal body"/>
    <property type="evidence" value="ECO:0007669"/>
    <property type="project" value="UniProtKB-SubCell"/>
</dbReference>
<evidence type="ECO:0000256" key="7">
    <source>
        <dbReference type="ARBA" id="ARBA00023136"/>
    </source>
</evidence>
<keyword evidence="7 10" id="KW-0472">Membrane</keyword>
<feature type="transmembrane region" description="Helical" evidence="10">
    <location>
        <begin position="72"/>
        <end position="96"/>
    </location>
</feature>
<evidence type="ECO:0000256" key="2">
    <source>
        <dbReference type="ARBA" id="ARBA00009772"/>
    </source>
</evidence>
<feature type="transmembrane region" description="Helical" evidence="10">
    <location>
        <begin position="6"/>
        <end position="27"/>
    </location>
</feature>
<dbReference type="InterPro" id="IPR002010">
    <property type="entry name" value="T3SS_IM_R"/>
</dbReference>
<dbReference type="Proteomes" id="UP000284219">
    <property type="component" value="Unassembled WGS sequence"/>
</dbReference>
<dbReference type="GO" id="GO:0006605">
    <property type="term" value="P:protein targeting"/>
    <property type="evidence" value="ECO:0007669"/>
    <property type="project" value="UniProtKB-UniRule"/>
</dbReference>
<evidence type="ECO:0000256" key="3">
    <source>
        <dbReference type="ARBA" id="ARBA00021717"/>
    </source>
</evidence>
<keyword evidence="11" id="KW-0966">Cell projection</keyword>
<sequence>MDWLNLLPFFLLVFVRITAFFVAAPILMMRDIPVPFKVGLAFFLALITLSIHSGQEVLPLEPLFWLLLLKEVIVGLCLGFTASLILYAVQVAGIFIDMQIGFTIANVMDPQTGVQTPITGRLKYVFAILLLLSLNGHHLLIRGIFTSFEWIAVDAWIPALGNGHVSALLAEALSHMFQAAFLISIPIAGTLFLVDVALGIVAKTVPQMNVFVVGLPLKMLVNFMLLLFALPALFFAFRKLFADLFESMLAMIRIMGG</sequence>
<evidence type="ECO:0000256" key="6">
    <source>
        <dbReference type="ARBA" id="ARBA00022989"/>
    </source>
</evidence>
<keyword evidence="11" id="KW-0969">Cilium</keyword>
<dbReference type="RefSeq" id="WP_120189471.1">
    <property type="nucleotide sequence ID" value="NZ_MCHY01000008.1"/>
</dbReference>
<dbReference type="PRINTS" id="PR00953">
    <property type="entry name" value="TYPE3IMRPROT"/>
</dbReference>
<gene>
    <name evidence="11" type="ORF">BEP19_07320</name>
</gene>
<dbReference type="EMBL" id="MCHY01000008">
    <property type="protein sequence ID" value="RKD24208.1"/>
    <property type="molecule type" value="Genomic_DNA"/>
</dbReference>
<feature type="transmembrane region" description="Helical" evidence="10">
    <location>
        <begin position="124"/>
        <end position="145"/>
    </location>
</feature>
<evidence type="ECO:0000313" key="11">
    <source>
        <dbReference type="EMBL" id="RKD24208.1"/>
    </source>
</evidence>
<dbReference type="NCBIfam" id="TIGR01400">
    <property type="entry name" value="fliR"/>
    <property type="match status" value="1"/>
</dbReference>
<evidence type="ECO:0000256" key="4">
    <source>
        <dbReference type="ARBA" id="ARBA00022475"/>
    </source>
</evidence>
<accession>A0A419SJY4</accession>
<name>A0A419SJY4_9BACL</name>
<dbReference type="InterPro" id="IPR006303">
    <property type="entry name" value="FliR"/>
</dbReference>
<reference evidence="11 12" key="1">
    <citation type="submission" date="2016-08" db="EMBL/GenBank/DDBJ databases">
        <title>Novel Firmicute Genomes.</title>
        <authorList>
            <person name="Poppleton D.I."/>
            <person name="Gribaldo S."/>
        </authorList>
    </citation>
    <scope>NUCLEOTIDE SEQUENCE [LARGE SCALE GENOMIC DNA]</scope>
    <source>
        <strain evidence="11 12">RAOx-1</strain>
    </source>
</reference>
<dbReference type="GO" id="GO:0005886">
    <property type="term" value="C:plasma membrane"/>
    <property type="evidence" value="ECO:0007669"/>
    <property type="project" value="UniProtKB-SubCell"/>
</dbReference>
<comment type="subcellular location">
    <subcellularLocation>
        <location evidence="10">Cell membrane</location>
        <topology evidence="10">Multi-pass membrane protein</topology>
    </subcellularLocation>
    <subcellularLocation>
        <location evidence="10">Bacterial flagellum basal body</location>
    </subcellularLocation>
</comment>
<comment type="caution">
    <text evidence="11">The sequence shown here is derived from an EMBL/GenBank/DDBJ whole genome shotgun (WGS) entry which is preliminary data.</text>
</comment>
<comment type="function">
    <text evidence="1 10">Role in flagellar biosynthesis.</text>
</comment>
<keyword evidence="5 10" id="KW-0812">Transmembrane</keyword>
<proteinExistence type="inferred from homology"/>
<keyword evidence="8 10" id="KW-0975">Bacterial flagellum</keyword>